<sequence length="205" mass="20702">MLARLMAFLVWGLLACSGVYWMLQLLARPLPTQAPPVAERGAAAADLSRLLGAAIVSAPEAAPAPAEEARFKLLGVVAPKSAQATAAGEGVALIAVDGVARTVRVGAAVDGELRLLAVDARSARLGREGGSSLSLQLAPPTSANTGSLQPAVPSSTILGGAHGQPPPGLPPQVQPQPPMMPGVPTNPQEVQPQQQDGARSQSVAS</sequence>
<proteinExistence type="predicted"/>
<gene>
    <name evidence="2" type="ORF">QWJ38_12715</name>
</gene>
<feature type="compositionally biased region" description="Polar residues" evidence="1">
    <location>
        <begin position="131"/>
        <end position="157"/>
    </location>
</feature>
<evidence type="ECO:0000313" key="3">
    <source>
        <dbReference type="Proteomes" id="UP001228044"/>
    </source>
</evidence>
<dbReference type="Proteomes" id="UP001228044">
    <property type="component" value="Unassembled WGS sequence"/>
</dbReference>
<feature type="region of interest" description="Disordered" evidence="1">
    <location>
        <begin position="127"/>
        <end position="205"/>
    </location>
</feature>
<keyword evidence="3" id="KW-1185">Reference proteome</keyword>
<comment type="caution">
    <text evidence="2">The sequence shown here is derived from an EMBL/GenBank/DDBJ whole genome shotgun (WGS) entry which is preliminary data.</text>
</comment>
<organism evidence="2 3">
    <name type="scientific">Roseateles violae</name>
    <dbReference type="NCBI Taxonomy" id="3058042"/>
    <lineage>
        <taxon>Bacteria</taxon>
        <taxon>Pseudomonadati</taxon>
        <taxon>Pseudomonadota</taxon>
        <taxon>Betaproteobacteria</taxon>
        <taxon>Burkholderiales</taxon>
        <taxon>Sphaerotilaceae</taxon>
        <taxon>Roseateles</taxon>
    </lineage>
</organism>
<protein>
    <recommendedName>
        <fullName evidence="4">General secretion pathway protein C</fullName>
    </recommendedName>
</protein>
<evidence type="ECO:0000256" key="1">
    <source>
        <dbReference type="SAM" id="MobiDB-lite"/>
    </source>
</evidence>
<feature type="compositionally biased region" description="Pro residues" evidence="1">
    <location>
        <begin position="164"/>
        <end position="181"/>
    </location>
</feature>
<evidence type="ECO:0000313" key="2">
    <source>
        <dbReference type="EMBL" id="MDN3921146.1"/>
    </source>
</evidence>
<dbReference type="RefSeq" id="WP_290359450.1">
    <property type="nucleotide sequence ID" value="NZ_JAUHHC010000003.1"/>
</dbReference>
<reference evidence="2 3" key="1">
    <citation type="submission" date="2023-06" db="EMBL/GenBank/DDBJ databases">
        <title>Pelomonas sp. PFR6 16S ribosomal RNA gene Genome sequencing and assembly.</title>
        <authorList>
            <person name="Woo H."/>
        </authorList>
    </citation>
    <scope>NUCLEOTIDE SEQUENCE [LARGE SCALE GENOMIC DNA]</scope>
    <source>
        <strain evidence="2 3">PFR6</strain>
    </source>
</reference>
<feature type="compositionally biased region" description="Polar residues" evidence="1">
    <location>
        <begin position="189"/>
        <end position="205"/>
    </location>
</feature>
<accession>A0ABT8DS41</accession>
<dbReference type="EMBL" id="JAUHHC010000003">
    <property type="protein sequence ID" value="MDN3921146.1"/>
    <property type="molecule type" value="Genomic_DNA"/>
</dbReference>
<dbReference type="PROSITE" id="PS51257">
    <property type="entry name" value="PROKAR_LIPOPROTEIN"/>
    <property type="match status" value="1"/>
</dbReference>
<name>A0ABT8DS41_9BURK</name>
<evidence type="ECO:0008006" key="4">
    <source>
        <dbReference type="Google" id="ProtNLM"/>
    </source>
</evidence>